<accession>A0A820YUR3</accession>
<dbReference type="AlphaFoldDB" id="A0A820YUR3"/>
<gene>
    <name evidence="1" type="ORF">OVN521_LOCUS43380</name>
</gene>
<comment type="caution">
    <text evidence="1">The sequence shown here is derived from an EMBL/GenBank/DDBJ whole genome shotgun (WGS) entry which is preliminary data.</text>
</comment>
<protein>
    <submittedName>
        <fullName evidence="1">Uncharacterized protein</fullName>
    </submittedName>
</protein>
<dbReference type="Proteomes" id="UP000663866">
    <property type="component" value="Unassembled WGS sequence"/>
</dbReference>
<feature type="non-terminal residue" evidence="1">
    <location>
        <position position="1"/>
    </location>
</feature>
<name>A0A820YUR3_9BILA</name>
<reference evidence="1" key="1">
    <citation type="submission" date="2021-02" db="EMBL/GenBank/DDBJ databases">
        <authorList>
            <person name="Nowell W R."/>
        </authorList>
    </citation>
    <scope>NUCLEOTIDE SEQUENCE</scope>
</reference>
<evidence type="ECO:0000313" key="2">
    <source>
        <dbReference type="Proteomes" id="UP000663866"/>
    </source>
</evidence>
<keyword evidence="2" id="KW-1185">Reference proteome</keyword>
<organism evidence="1 2">
    <name type="scientific">Rotaria magnacalcarata</name>
    <dbReference type="NCBI Taxonomy" id="392030"/>
    <lineage>
        <taxon>Eukaryota</taxon>
        <taxon>Metazoa</taxon>
        <taxon>Spiralia</taxon>
        <taxon>Gnathifera</taxon>
        <taxon>Rotifera</taxon>
        <taxon>Eurotatoria</taxon>
        <taxon>Bdelloidea</taxon>
        <taxon>Philodinida</taxon>
        <taxon>Philodinidae</taxon>
        <taxon>Rotaria</taxon>
    </lineage>
</organism>
<dbReference type="EMBL" id="CAJOBG010061892">
    <property type="protein sequence ID" value="CAF4554677.1"/>
    <property type="molecule type" value="Genomic_DNA"/>
</dbReference>
<sequence>ELACSTPTLAFKPFEGFTGAYTAITVIGIDWHLMRTATILELTDLQMEPEFLQARDAFGPKHTAAP</sequence>
<proteinExistence type="predicted"/>
<evidence type="ECO:0000313" key="1">
    <source>
        <dbReference type="EMBL" id="CAF4554677.1"/>
    </source>
</evidence>